<dbReference type="Gene3D" id="1.25.40.390">
    <property type="match status" value="1"/>
</dbReference>
<keyword evidence="4" id="KW-0472">Membrane</keyword>
<evidence type="ECO:0000256" key="3">
    <source>
        <dbReference type="ARBA" id="ARBA00022729"/>
    </source>
</evidence>
<dbReference type="InterPro" id="IPR011990">
    <property type="entry name" value="TPR-like_helical_dom_sf"/>
</dbReference>
<keyword evidence="5" id="KW-0998">Cell outer membrane</keyword>
<proteinExistence type="inferred from homology"/>
<dbReference type="SUPFAM" id="SSF48452">
    <property type="entry name" value="TPR-like"/>
    <property type="match status" value="1"/>
</dbReference>
<evidence type="ECO:0000259" key="7">
    <source>
        <dbReference type="Pfam" id="PF14322"/>
    </source>
</evidence>
<keyword evidence="9" id="KW-1185">Reference proteome</keyword>
<dbReference type="InterPro" id="IPR033985">
    <property type="entry name" value="SusD-like_N"/>
</dbReference>
<dbReference type="EMBL" id="JAULBC010000012">
    <property type="protein sequence ID" value="MEX6691044.1"/>
    <property type="molecule type" value="Genomic_DNA"/>
</dbReference>
<dbReference type="Pfam" id="PF07980">
    <property type="entry name" value="SusD_RagB"/>
    <property type="match status" value="1"/>
</dbReference>
<gene>
    <name evidence="8" type="ORF">QTN47_26280</name>
</gene>
<dbReference type="PROSITE" id="PS51257">
    <property type="entry name" value="PROKAR_LIPOPROTEIN"/>
    <property type="match status" value="1"/>
</dbReference>
<protein>
    <submittedName>
        <fullName evidence="8">RagB/SusD family nutrient uptake outer membrane protein</fullName>
    </submittedName>
</protein>
<accession>A0ABV3ZMF3</accession>
<evidence type="ECO:0000313" key="8">
    <source>
        <dbReference type="EMBL" id="MEX6691044.1"/>
    </source>
</evidence>
<evidence type="ECO:0000256" key="2">
    <source>
        <dbReference type="ARBA" id="ARBA00006275"/>
    </source>
</evidence>
<evidence type="ECO:0000256" key="4">
    <source>
        <dbReference type="ARBA" id="ARBA00023136"/>
    </source>
</evidence>
<dbReference type="Proteomes" id="UP001560573">
    <property type="component" value="Unassembled WGS sequence"/>
</dbReference>
<evidence type="ECO:0000256" key="1">
    <source>
        <dbReference type="ARBA" id="ARBA00004442"/>
    </source>
</evidence>
<evidence type="ECO:0000313" key="9">
    <source>
        <dbReference type="Proteomes" id="UP001560573"/>
    </source>
</evidence>
<name>A0ABV3ZMF3_9BACT</name>
<sequence length="553" mass="62097">MKKYLTILFFLAGCLVVVSSCRKYETVPVETVTKDYIWDTKDSNGVYASQYLFSIYSSLPDGANRIGRDFLDAGSDDAVTSQTSTAPVTLLATNGITIFNNPDDAWARSYAGIRQATNFLNNFSVVPLKNANEKRSWFGEARVLRAFFYWELVKRYGGVPIIGDSLKTLDDNIEIPRSSFETCVNYIVKECDRAKDSLRDDPVDDGNYGRFTKAGAMALKAHVLLYAASQLYNGGNVGDSLNGYASYDANRWKLAGDAAKAIMDQGVYSLQQEFLDIFIIQRSQEVIYGKTNTLGKPVETLNGPINYSTAPASGNTSPTQELVNAFGMNNGLEINDPGSGYDSTNPYLNRDPRLGYTVLYNGAQWLSTALQTFNGGVNRPGGATVQTQTGYYMRKFMGRFENTTNYEDHYHDWIYFRYAEVLLNYAEAMNEFAGPTADVFTAVESIRQRAGLNPYALDHSISKDSLRTIIRNERHKEFAFEEQRYWDIRRWKIAGKIYNSGLHGISITQTTTGLMYKVAPALNSAFDESKMYFYPIPYNEVVSNAKMRQNPGW</sequence>
<feature type="domain" description="RagB/SusD" evidence="6">
    <location>
        <begin position="307"/>
        <end position="553"/>
    </location>
</feature>
<comment type="similarity">
    <text evidence="2">Belongs to the SusD family.</text>
</comment>
<keyword evidence="3" id="KW-0732">Signal</keyword>
<organism evidence="8 9">
    <name type="scientific">Danxiaibacter flavus</name>
    <dbReference type="NCBI Taxonomy" id="3049108"/>
    <lineage>
        <taxon>Bacteria</taxon>
        <taxon>Pseudomonadati</taxon>
        <taxon>Bacteroidota</taxon>
        <taxon>Chitinophagia</taxon>
        <taxon>Chitinophagales</taxon>
        <taxon>Chitinophagaceae</taxon>
        <taxon>Danxiaibacter</taxon>
    </lineage>
</organism>
<dbReference type="InterPro" id="IPR012944">
    <property type="entry name" value="SusD_RagB_dom"/>
</dbReference>
<evidence type="ECO:0000256" key="5">
    <source>
        <dbReference type="ARBA" id="ARBA00023237"/>
    </source>
</evidence>
<reference evidence="8 9" key="1">
    <citation type="submission" date="2023-07" db="EMBL/GenBank/DDBJ databases">
        <authorList>
            <person name="Lian W.-H."/>
        </authorList>
    </citation>
    <scope>NUCLEOTIDE SEQUENCE [LARGE SCALE GENOMIC DNA]</scope>
    <source>
        <strain evidence="8 9">SYSU DXS3180</strain>
    </source>
</reference>
<feature type="domain" description="SusD-like N-terminal" evidence="7">
    <location>
        <begin position="88"/>
        <end position="225"/>
    </location>
</feature>
<comment type="subcellular location">
    <subcellularLocation>
        <location evidence="1">Cell outer membrane</location>
    </subcellularLocation>
</comment>
<comment type="caution">
    <text evidence="8">The sequence shown here is derived from an EMBL/GenBank/DDBJ whole genome shotgun (WGS) entry which is preliminary data.</text>
</comment>
<dbReference type="RefSeq" id="WP_369332460.1">
    <property type="nucleotide sequence ID" value="NZ_JAULBC010000012.1"/>
</dbReference>
<dbReference type="Pfam" id="PF14322">
    <property type="entry name" value="SusD-like_3"/>
    <property type="match status" value="1"/>
</dbReference>
<evidence type="ECO:0000259" key="6">
    <source>
        <dbReference type="Pfam" id="PF07980"/>
    </source>
</evidence>